<protein>
    <submittedName>
        <fullName evidence="4">Uncharacterized protein</fullName>
    </submittedName>
</protein>
<feature type="region of interest" description="Disordered" evidence="1">
    <location>
        <begin position="550"/>
        <end position="594"/>
    </location>
</feature>
<accession>A0ABR2BZL6</accession>
<organism evidence="4 5">
    <name type="scientific">Hibiscus sabdariffa</name>
    <name type="common">roselle</name>
    <dbReference type="NCBI Taxonomy" id="183260"/>
    <lineage>
        <taxon>Eukaryota</taxon>
        <taxon>Viridiplantae</taxon>
        <taxon>Streptophyta</taxon>
        <taxon>Embryophyta</taxon>
        <taxon>Tracheophyta</taxon>
        <taxon>Spermatophyta</taxon>
        <taxon>Magnoliopsida</taxon>
        <taxon>eudicotyledons</taxon>
        <taxon>Gunneridae</taxon>
        <taxon>Pentapetalae</taxon>
        <taxon>rosids</taxon>
        <taxon>malvids</taxon>
        <taxon>Malvales</taxon>
        <taxon>Malvaceae</taxon>
        <taxon>Malvoideae</taxon>
        <taxon>Hibiscus</taxon>
    </lineage>
</organism>
<dbReference type="Pfam" id="PF11961">
    <property type="entry name" value="DUF3475"/>
    <property type="match status" value="1"/>
</dbReference>
<dbReference type="Proteomes" id="UP001472677">
    <property type="component" value="Unassembled WGS sequence"/>
</dbReference>
<dbReference type="InterPro" id="IPR045021">
    <property type="entry name" value="PSI1/2/3"/>
</dbReference>
<evidence type="ECO:0000259" key="2">
    <source>
        <dbReference type="Pfam" id="PF05003"/>
    </source>
</evidence>
<feature type="domain" description="DUF668" evidence="2">
    <location>
        <begin position="351"/>
        <end position="434"/>
    </location>
</feature>
<name>A0ABR2BZL6_9ROSI</name>
<dbReference type="InterPro" id="IPR021864">
    <property type="entry name" value="DUF3475"/>
</dbReference>
<feature type="region of interest" description="Disordered" evidence="1">
    <location>
        <begin position="1"/>
        <end position="89"/>
    </location>
</feature>
<dbReference type="InterPro" id="IPR007700">
    <property type="entry name" value="DUF668"/>
</dbReference>
<feature type="compositionally biased region" description="Basic and acidic residues" evidence="1">
    <location>
        <begin position="53"/>
        <end position="74"/>
    </location>
</feature>
<dbReference type="Pfam" id="PF05003">
    <property type="entry name" value="DUF668"/>
    <property type="match status" value="1"/>
</dbReference>
<feature type="compositionally biased region" description="Polar residues" evidence="1">
    <location>
        <begin position="36"/>
        <end position="48"/>
    </location>
</feature>
<dbReference type="PANTHER" id="PTHR31730:SF18">
    <property type="entry name" value="PROTEIN PSK SIMULATOR 2"/>
    <property type="match status" value="1"/>
</dbReference>
<gene>
    <name evidence="4" type="ORF">V6N12_075140</name>
</gene>
<sequence length="612" mass="67761">MGGVCSGGIKEKNTKLEEKTKTGFSGKLKSIKSFGKQKSNLHSHSDTNGVGVDKARQRHDPVGDSESRFSRELEPPTPPRASTSRSSFLGRAGTVGLERAVNVLDSVGSSVSSLNSGSGFVTGLASRGNKISILSFEVANTIAKGANFLLSLSEENIQFLRNDVLNSEAVQKLVSTNMNELLSIAAADKRDELDVFSREVIRFGDLCKDPQWHNLGRYFSKLDMDNSLPKQTRAGADQTMKELTSLAQHTSELYHELNALDRFEQDCRRRLGDMESNLPKIGDGIMLFQSELKQQKKLIRNLKKKSLWSRSLEEIVEKFVDIVTYMHQAISEAFGESASVRKETTENPRAVGVAGLALHYANLINQIDNIAARPASFPPNVRDTLYHGLPPAVKKGLRSRILSIDNKGEHSMSGVKDEMEKTLQWLVPVATNTTGAHQGFGWVGEWANTSIEYGRNTAPNVTITRLQTLHHADKQKTDECILELVAWLHHLIRLIKQRDHGVMAPPHWSPTSKGLVFHSKMRRILSLNAGTKAQRTELSEEEVNLLNKATARRSNPRVSRSQELASGKSRGIRVMASRSAGNSPERSFRERNTSKISHTNILDVLDGLSQAT</sequence>
<proteinExistence type="predicted"/>
<evidence type="ECO:0000259" key="3">
    <source>
        <dbReference type="Pfam" id="PF11961"/>
    </source>
</evidence>
<reference evidence="4 5" key="1">
    <citation type="journal article" date="2024" name="G3 (Bethesda)">
        <title>Genome assembly of Hibiscus sabdariffa L. provides insights into metabolisms of medicinal natural products.</title>
        <authorList>
            <person name="Kim T."/>
        </authorList>
    </citation>
    <scope>NUCLEOTIDE SEQUENCE [LARGE SCALE GENOMIC DNA]</scope>
    <source>
        <strain evidence="4">TK-2024</strain>
        <tissue evidence="4">Old leaves</tissue>
    </source>
</reference>
<evidence type="ECO:0000256" key="1">
    <source>
        <dbReference type="SAM" id="MobiDB-lite"/>
    </source>
</evidence>
<feature type="compositionally biased region" description="Basic and acidic residues" evidence="1">
    <location>
        <begin position="9"/>
        <end position="21"/>
    </location>
</feature>
<evidence type="ECO:0000313" key="5">
    <source>
        <dbReference type="Proteomes" id="UP001472677"/>
    </source>
</evidence>
<dbReference type="EMBL" id="JBBPBM010000072">
    <property type="protein sequence ID" value="KAK8512566.1"/>
    <property type="molecule type" value="Genomic_DNA"/>
</dbReference>
<comment type="caution">
    <text evidence="4">The sequence shown here is derived from an EMBL/GenBank/DDBJ whole genome shotgun (WGS) entry which is preliminary data.</text>
</comment>
<evidence type="ECO:0000313" key="4">
    <source>
        <dbReference type="EMBL" id="KAK8512566.1"/>
    </source>
</evidence>
<feature type="domain" description="DUF3475" evidence="3">
    <location>
        <begin position="133"/>
        <end position="189"/>
    </location>
</feature>
<keyword evidence="5" id="KW-1185">Reference proteome</keyword>
<dbReference type="PANTHER" id="PTHR31730">
    <property type="entry name" value="OS01G0873900 PROTEIN"/>
    <property type="match status" value="1"/>
</dbReference>